<dbReference type="CDD" id="cd12148">
    <property type="entry name" value="fungal_TF_MHR"/>
    <property type="match status" value="1"/>
</dbReference>
<dbReference type="EMBL" id="SPNV01000523">
    <property type="protein sequence ID" value="KAF5855048.1"/>
    <property type="molecule type" value="Genomic_DNA"/>
</dbReference>
<dbReference type="AlphaFoldDB" id="A0A8H6E1A9"/>
<dbReference type="Gene3D" id="4.10.240.10">
    <property type="entry name" value="Zn(2)-C6 fungal-type DNA-binding domain"/>
    <property type="match status" value="1"/>
</dbReference>
<reference evidence="7 8" key="1">
    <citation type="submission" date="2019-04" db="EMBL/GenBank/DDBJ databases">
        <title>Aspergillus burnettii sp. nov., novel species from soil in southeast Queensland.</title>
        <authorList>
            <person name="Gilchrist C.L.M."/>
            <person name="Pitt J.I."/>
            <person name="Lange L."/>
            <person name="Lacey H.J."/>
            <person name="Vuong D."/>
            <person name="Midgley D.J."/>
            <person name="Greenfield P."/>
            <person name="Bradbury M."/>
            <person name="Lacey E."/>
            <person name="Busk P.K."/>
            <person name="Pilgaard B."/>
            <person name="Chooi Y.H."/>
            <person name="Piggott A.M."/>
        </authorList>
    </citation>
    <scope>NUCLEOTIDE SEQUENCE [LARGE SCALE GENOMIC DNA]</scope>
    <source>
        <strain evidence="7 8">FRR 5400</strain>
    </source>
</reference>
<feature type="compositionally biased region" description="Basic and acidic residues" evidence="5">
    <location>
        <begin position="601"/>
        <end position="612"/>
    </location>
</feature>
<feature type="compositionally biased region" description="Polar residues" evidence="5">
    <location>
        <begin position="583"/>
        <end position="600"/>
    </location>
</feature>
<dbReference type="GO" id="GO:0008270">
    <property type="term" value="F:zinc ion binding"/>
    <property type="evidence" value="ECO:0007669"/>
    <property type="project" value="InterPro"/>
</dbReference>
<evidence type="ECO:0000313" key="7">
    <source>
        <dbReference type="EMBL" id="KAF5855048.1"/>
    </source>
</evidence>
<comment type="caution">
    <text evidence="7">The sequence shown here is derived from an EMBL/GenBank/DDBJ whole genome shotgun (WGS) entry which is preliminary data.</text>
</comment>
<dbReference type="GO" id="GO:0000981">
    <property type="term" value="F:DNA-binding transcription factor activity, RNA polymerase II-specific"/>
    <property type="evidence" value="ECO:0007669"/>
    <property type="project" value="InterPro"/>
</dbReference>
<dbReference type="Proteomes" id="UP000541154">
    <property type="component" value="Unassembled WGS sequence"/>
</dbReference>
<dbReference type="InterPro" id="IPR053181">
    <property type="entry name" value="EcdB-like_regulator"/>
</dbReference>
<dbReference type="PROSITE" id="PS50048">
    <property type="entry name" value="ZN2_CY6_FUNGAL_2"/>
    <property type="match status" value="1"/>
</dbReference>
<evidence type="ECO:0000256" key="1">
    <source>
        <dbReference type="ARBA" id="ARBA00023015"/>
    </source>
</evidence>
<keyword evidence="1" id="KW-0805">Transcription regulation</keyword>
<evidence type="ECO:0000256" key="4">
    <source>
        <dbReference type="ARBA" id="ARBA00023242"/>
    </source>
</evidence>
<protein>
    <recommendedName>
        <fullName evidence="6">Zn(2)-C6 fungal-type domain-containing protein</fullName>
    </recommendedName>
</protein>
<dbReference type="GO" id="GO:0003677">
    <property type="term" value="F:DNA binding"/>
    <property type="evidence" value="ECO:0007669"/>
    <property type="project" value="UniProtKB-KW"/>
</dbReference>
<feature type="region of interest" description="Disordered" evidence="5">
    <location>
        <begin position="574"/>
        <end position="612"/>
    </location>
</feature>
<dbReference type="PANTHER" id="PTHR47785:SF4">
    <property type="entry name" value="ZN(II)2CYS6 TRANSCRIPTION FACTOR (EUROFUNG)"/>
    <property type="match status" value="1"/>
</dbReference>
<proteinExistence type="predicted"/>
<dbReference type="PANTHER" id="PTHR47785">
    <property type="entry name" value="ZN(II)2CYS6 TRANSCRIPTION FACTOR (EUROFUNG)-RELATED-RELATED"/>
    <property type="match status" value="1"/>
</dbReference>
<keyword evidence="4" id="KW-0539">Nucleus</keyword>
<keyword evidence="8" id="KW-1185">Reference proteome</keyword>
<dbReference type="SMART" id="SM00066">
    <property type="entry name" value="GAL4"/>
    <property type="match status" value="1"/>
</dbReference>
<evidence type="ECO:0000259" key="6">
    <source>
        <dbReference type="PROSITE" id="PS50048"/>
    </source>
</evidence>
<dbReference type="SUPFAM" id="SSF57701">
    <property type="entry name" value="Zn2/Cys6 DNA-binding domain"/>
    <property type="match status" value="1"/>
</dbReference>
<evidence type="ECO:0000256" key="3">
    <source>
        <dbReference type="ARBA" id="ARBA00023163"/>
    </source>
</evidence>
<dbReference type="InterPro" id="IPR001138">
    <property type="entry name" value="Zn2Cys6_DnaBD"/>
</dbReference>
<evidence type="ECO:0000256" key="5">
    <source>
        <dbReference type="SAM" id="MobiDB-lite"/>
    </source>
</evidence>
<organism evidence="7 8">
    <name type="scientific">Petromyces alliaceus</name>
    <name type="common">Aspergillus alliaceus</name>
    <dbReference type="NCBI Taxonomy" id="209559"/>
    <lineage>
        <taxon>Eukaryota</taxon>
        <taxon>Fungi</taxon>
        <taxon>Dikarya</taxon>
        <taxon>Ascomycota</taxon>
        <taxon>Pezizomycotina</taxon>
        <taxon>Eurotiomycetes</taxon>
        <taxon>Eurotiomycetidae</taxon>
        <taxon>Eurotiales</taxon>
        <taxon>Aspergillaceae</taxon>
        <taxon>Aspergillus</taxon>
        <taxon>Aspergillus subgen. Circumdati</taxon>
    </lineage>
</organism>
<evidence type="ECO:0000256" key="2">
    <source>
        <dbReference type="ARBA" id="ARBA00023125"/>
    </source>
</evidence>
<keyword evidence="2" id="KW-0238">DNA-binding</keyword>
<accession>A0A8H6E1A9</accession>
<name>A0A8H6E1A9_PETAA</name>
<keyword evidence="3" id="KW-0804">Transcription</keyword>
<dbReference type="InterPro" id="IPR036864">
    <property type="entry name" value="Zn2-C6_fun-type_DNA-bd_sf"/>
</dbReference>
<dbReference type="CDD" id="cd00067">
    <property type="entry name" value="GAL4"/>
    <property type="match status" value="1"/>
</dbReference>
<gene>
    <name evidence="7" type="ORF">ETB97_010200</name>
</gene>
<evidence type="ECO:0000313" key="8">
    <source>
        <dbReference type="Proteomes" id="UP000541154"/>
    </source>
</evidence>
<dbReference type="GO" id="GO:0009893">
    <property type="term" value="P:positive regulation of metabolic process"/>
    <property type="evidence" value="ECO:0007669"/>
    <property type="project" value="UniProtKB-ARBA"/>
</dbReference>
<feature type="region of interest" description="Disordered" evidence="5">
    <location>
        <begin position="79"/>
        <end position="138"/>
    </location>
</feature>
<feature type="domain" description="Zn(2)-C6 fungal-type" evidence="6">
    <location>
        <begin position="185"/>
        <end position="215"/>
    </location>
</feature>
<sequence>MRLPSIDDHLTITAFPTRQMHSVPDADKQWRHYPYNEVHGAEQTHTCTALPPLSSQEYPFMPNRELLLPPPDGLYGWQGSFPSPNHTPMEAQQPFRGSMNGTSHDPAPHSAPPEYQHRLSSPPKEPHSNGDTLPLLPPHLNLPAPYSIPVPPVSHTPAPYGSGYYQSQAYGMRQSKAAQAQQLKTCDQSQERKAKCDEGRLSCSHCKKNNLNCIYKEVPPHKQEKATQLVLDRLQTFQDTILDRFDHLDQLNTEHGNNFGALLAKIETRSAHKGPQKPGVPQLVKKISLDMLQDPKAKDENIAITQEQIQELTEATTEQVIPSGKDSKLLIPVEHTTAAHKLLLLPSIQNLLLPREYDKDYIMKLKEQRGLIYIYGCGEGDESSKDNILSAAPLSLSTSSDKHQPYYTAASPSGPWNMDTNQPQVELANKGLDKNSIFTADADTVHCYHKSFMTHIHQLHPFLHQADLENKIDKFIRIYCPQTGSIAPSRAPNEHANGLPRGGKRKRFCENLQGTGYDMQHPAEQGSGQCIEYSVHNAIILLVLALGSICEANPVPGPVTDYLVDFREGRIPGPVESDYVPHSQGSDYNLNNRSPTSTSLEGDRLSGVKERPRSQVNQNLKNIDIIPGLAFYPYATQILGSLQGTNGLPHVQAALLAGLYAGQLAHPFQSHGWIYQAARACQVLVRSKCYTTMPDSPVKDLYDFAYWTCLQLESDILAELDLPASGISRSEARISLPKEQFTLNLPNEISAPNTMMMFFYSAQIYLRKILNRVHTDLYKVESKK</sequence>